<dbReference type="Pfam" id="PF01740">
    <property type="entry name" value="STAS"/>
    <property type="match status" value="1"/>
</dbReference>
<evidence type="ECO:0000256" key="1">
    <source>
        <dbReference type="ARBA" id="ARBA00004141"/>
    </source>
</evidence>
<keyword evidence="2 6" id="KW-0812">Transmembrane</keyword>
<keyword evidence="3 6" id="KW-1133">Transmembrane helix</keyword>
<dbReference type="Gene3D" id="2.60.120.10">
    <property type="entry name" value="Jelly Rolls"/>
    <property type="match status" value="1"/>
</dbReference>
<gene>
    <name evidence="9" type="ORF">DMY87_01840</name>
</gene>
<evidence type="ECO:0000256" key="2">
    <source>
        <dbReference type="ARBA" id="ARBA00022692"/>
    </source>
</evidence>
<accession>A0ABX5NVE5</accession>
<feature type="transmembrane region" description="Helical" evidence="6">
    <location>
        <begin position="436"/>
        <end position="453"/>
    </location>
</feature>
<dbReference type="SUPFAM" id="SSF52091">
    <property type="entry name" value="SpoIIaa-like"/>
    <property type="match status" value="1"/>
</dbReference>
<dbReference type="Pfam" id="PF00027">
    <property type="entry name" value="cNMP_binding"/>
    <property type="match status" value="1"/>
</dbReference>
<evidence type="ECO:0000256" key="5">
    <source>
        <dbReference type="SAM" id="MobiDB-lite"/>
    </source>
</evidence>
<feature type="transmembrane region" description="Helical" evidence="6">
    <location>
        <begin position="179"/>
        <end position="204"/>
    </location>
</feature>
<reference evidence="9 10" key="1">
    <citation type="submission" date="2018-06" db="EMBL/GenBank/DDBJ databases">
        <title>Rhizobium wuzhouense sp. nov., isolated from roots of Oryza officinalis.</title>
        <authorList>
            <person name="Yuan T."/>
        </authorList>
    </citation>
    <scope>NUCLEOTIDE SEQUENCE [LARGE SCALE GENOMIC DNA]</scope>
    <source>
        <strain evidence="9 10">W44</strain>
    </source>
</reference>
<dbReference type="PANTHER" id="PTHR43310">
    <property type="entry name" value="SULFATE TRANSPORTER YBAR-RELATED"/>
    <property type="match status" value="1"/>
</dbReference>
<dbReference type="InterPro" id="IPR018490">
    <property type="entry name" value="cNMP-bd_dom_sf"/>
</dbReference>
<dbReference type="PROSITE" id="PS00889">
    <property type="entry name" value="CNMP_BINDING_2"/>
    <property type="match status" value="1"/>
</dbReference>
<dbReference type="SUPFAM" id="SSF51206">
    <property type="entry name" value="cAMP-binding domain-like"/>
    <property type="match status" value="1"/>
</dbReference>
<keyword evidence="4 6" id="KW-0472">Membrane</keyword>
<sequence>MDSKVNLHSPTRNAGSLNDPSASQATAKAADCATTSRVLTPTASRSSDRFATITASLLFALVAGMDGLSTSIAFAALIFTGALASGFGMGVGLILLSSVVLVLAMALFSRYPSSIGQVRKPSVAILASAIAAATSAMTDATDETRLLTAFAVLAVSGLSTGIVFWLFGAFGFGRLIRFLPFSVIAGFLAGSGALMVEGAVMMVLGKGGFAALLQPHELPVLGNLLVAIIFAIVLLWCLGRFASPATGPLVMLGGGLLFYGLLVAIGLPLEQARRIHWLPAMPPSGGLDLPSPLAVFFGADWWAVAHTLPAVSSVILLSMIGLLLNSSGLEVATRREIDANREMRTAGLANIVVGLIGGPPGFASLSMTMLANRMGARTRLVGLATAAVLLLMLPFAGQLAGIMPVFIAAGLMMTLGFEMLHDWLWKSRRQLSQSEWLTVLAIPLGMVVMGFLPGMALGLALSVVTFVYNYASLSVIRVEASSRERRSSVDRPIAENAVIEREGDRVQLLELQEFLFFGTAEQVMDRIRQRLRNQTRLRLDYVVLDFRRVSGMDAAAAITFLKTRNLVAAEGAVLIFCGLSGETERTLCRNGIDLDDDAALLRLPDLDRALEHCEQHLLAGALRQQGWQNVEDYLARTIGPNDRLHDLVAIMQRVDVAPGDRIIRAGEIGDDLFLLWKGRAKIEARLPNGRTLRLRTVTPGVVLGEIAIYRDGPRTADVVAELPSTVYRLARSALLRLEQTDPQLAVLVHLLCATTLAERLTIANRVVQALHE</sequence>
<evidence type="ECO:0008006" key="11">
    <source>
        <dbReference type="Google" id="ProtNLM"/>
    </source>
</evidence>
<name>A0ABX5NVE5_9HYPH</name>
<dbReference type="Gene3D" id="3.30.750.24">
    <property type="entry name" value="STAS domain"/>
    <property type="match status" value="1"/>
</dbReference>
<evidence type="ECO:0000313" key="10">
    <source>
        <dbReference type="Proteomes" id="UP000247536"/>
    </source>
</evidence>
<dbReference type="Proteomes" id="UP000247536">
    <property type="component" value="Unassembled WGS sequence"/>
</dbReference>
<organism evidence="9 10">
    <name type="scientific">Rhizobium wuzhouense</name>
    <dbReference type="NCBI Taxonomy" id="1986026"/>
    <lineage>
        <taxon>Bacteria</taxon>
        <taxon>Pseudomonadati</taxon>
        <taxon>Pseudomonadota</taxon>
        <taxon>Alphaproteobacteria</taxon>
        <taxon>Hyphomicrobiales</taxon>
        <taxon>Rhizobiaceae</taxon>
        <taxon>Rhizobium/Agrobacterium group</taxon>
        <taxon>Rhizobium</taxon>
    </lineage>
</organism>
<feature type="region of interest" description="Disordered" evidence="5">
    <location>
        <begin position="1"/>
        <end position="22"/>
    </location>
</feature>
<feature type="domain" description="Cyclic nucleotide-binding" evidence="7">
    <location>
        <begin position="642"/>
        <end position="737"/>
    </location>
</feature>
<dbReference type="PROSITE" id="PS50801">
    <property type="entry name" value="STAS"/>
    <property type="match status" value="1"/>
</dbReference>
<feature type="transmembrane region" description="Helical" evidence="6">
    <location>
        <begin position="55"/>
        <end position="80"/>
    </location>
</feature>
<feature type="transmembrane region" description="Helical" evidence="6">
    <location>
        <begin position="249"/>
        <end position="269"/>
    </location>
</feature>
<evidence type="ECO:0000256" key="4">
    <source>
        <dbReference type="ARBA" id="ARBA00023136"/>
    </source>
</evidence>
<feature type="transmembrane region" description="Helical" evidence="6">
    <location>
        <begin position="224"/>
        <end position="242"/>
    </location>
</feature>
<feature type="transmembrane region" description="Helical" evidence="6">
    <location>
        <begin position="146"/>
        <end position="167"/>
    </location>
</feature>
<dbReference type="InterPro" id="IPR018488">
    <property type="entry name" value="cNMP-bd_CS"/>
</dbReference>
<protein>
    <recommendedName>
        <fullName evidence="11">Cyclic nucleotide-binding domain-containing protein</fullName>
    </recommendedName>
</protein>
<dbReference type="InterPro" id="IPR052706">
    <property type="entry name" value="Membrane-Transporter-like"/>
</dbReference>
<proteinExistence type="predicted"/>
<dbReference type="InterPro" id="IPR002645">
    <property type="entry name" value="STAS_dom"/>
</dbReference>
<evidence type="ECO:0000259" key="8">
    <source>
        <dbReference type="PROSITE" id="PS50801"/>
    </source>
</evidence>
<dbReference type="CDD" id="cd00038">
    <property type="entry name" value="CAP_ED"/>
    <property type="match status" value="1"/>
</dbReference>
<dbReference type="SMART" id="SM00100">
    <property type="entry name" value="cNMP"/>
    <property type="match status" value="1"/>
</dbReference>
<dbReference type="InterPro" id="IPR011547">
    <property type="entry name" value="SLC26A/SulP_dom"/>
</dbReference>
<dbReference type="InterPro" id="IPR036513">
    <property type="entry name" value="STAS_dom_sf"/>
</dbReference>
<feature type="transmembrane region" description="Helical" evidence="6">
    <location>
        <begin position="301"/>
        <end position="324"/>
    </location>
</feature>
<dbReference type="PROSITE" id="PS00888">
    <property type="entry name" value="CNMP_BINDING_1"/>
    <property type="match status" value="1"/>
</dbReference>
<dbReference type="InterPro" id="IPR014710">
    <property type="entry name" value="RmlC-like_jellyroll"/>
</dbReference>
<feature type="transmembrane region" description="Helical" evidence="6">
    <location>
        <begin position="86"/>
        <end position="109"/>
    </location>
</feature>
<dbReference type="CDD" id="cd07042">
    <property type="entry name" value="STAS_SulP_like_sulfate_transporter"/>
    <property type="match status" value="1"/>
</dbReference>
<keyword evidence="10" id="KW-1185">Reference proteome</keyword>
<dbReference type="Pfam" id="PF00916">
    <property type="entry name" value="Sulfate_transp"/>
    <property type="match status" value="1"/>
</dbReference>
<evidence type="ECO:0000313" key="9">
    <source>
        <dbReference type="EMBL" id="PYB77140.1"/>
    </source>
</evidence>
<dbReference type="EMBL" id="QJRY01000001">
    <property type="protein sequence ID" value="PYB77140.1"/>
    <property type="molecule type" value="Genomic_DNA"/>
</dbReference>
<dbReference type="PANTHER" id="PTHR43310:SF2">
    <property type="entry name" value="SLC26A_SULP TRANSPORTER DOMAIN-CONTAINING PROTEIN"/>
    <property type="match status" value="1"/>
</dbReference>
<evidence type="ECO:0000256" key="3">
    <source>
        <dbReference type="ARBA" id="ARBA00022989"/>
    </source>
</evidence>
<dbReference type="PROSITE" id="PS50042">
    <property type="entry name" value="CNMP_BINDING_3"/>
    <property type="match status" value="1"/>
</dbReference>
<evidence type="ECO:0000259" key="7">
    <source>
        <dbReference type="PROSITE" id="PS50042"/>
    </source>
</evidence>
<comment type="caution">
    <text evidence="9">The sequence shown here is derived from an EMBL/GenBank/DDBJ whole genome shotgun (WGS) entry which is preliminary data.</text>
</comment>
<feature type="transmembrane region" description="Helical" evidence="6">
    <location>
        <begin position="383"/>
        <end position="415"/>
    </location>
</feature>
<evidence type="ECO:0000256" key="6">
    <source>
        <dbReference type="SAM" id="Phobius"/>
    </source>
</evidence>
<dbReference type="InterPro" id="IPR000595">
    <property type="entry name" value="cNMP-bd_dom"/>
</dbReference>
<feature type="domain" description="STAS" evidence="8">
    <location>
        <begin position="506"/>
        <end position="613"/>
    </location>
</feature>
<comment type="subcellular location">
    <subcellularLocation>
        <location evidence="1">Membrane</location>
        <topology evidence="1">Multi-pass membrane protein</topology>
    </subcellularLocation>
</comment>
<feature type="transmembrane region" description="Helical" evidence="6">
    <location>
        <begin position="345"/>
        <end position="363"/>
    </location>
</feature>
<feature type="transmembrane region" description="Helical" evidence="6">
    <location>
        <begin position="121"/>
        <end position="140"/>
    </location>
</feature>